<gene>
    <name evidence="1" type="ORF">SMTD_LOCUS1967</name>
</gene>
<proteinExistence type="predicted"/>
<dbReference type="EMBL" id="UZAL01002455">
    <property type="protein sequence ID" value="VDO83127.1"/>
    <property type="molecule type" value="Genomic_DNA"/>
</dbReference>
<dbReference type="AlphaFoldDB" id="A0A183NIN1"/>
<name>A0A183NIN1_9TREM</name>
<keyword evidence="2" id="KW-1185">Reference proteome</keyword>
<evidence type="ECO:0000313" key="1">
    <source>
        <dbReference type="EMBL" id="VDO83127.1"/>
    </source>
</evidence>
<evidence type="ECO:0000313" key="2">
    <source>
        <dbReference type="Proteomes" id="UP000269396"/>
    </source>
</evidence>
<dbReference type="Proteomes" id="UP000269396">
    <property type="component" value="Unassembled WGS sequence"/>
</dbReference>
<protein>
    <submittedName>
        <fullName evidence="1">Uncharacterized protein</fullName>
    </submittedName>
</protein>
<reference evidence="1 2" key="1">
    <citation type="submission" date="2018-11" db="EMBL/GenBank/DDBJ databases">
        <authorList>
            <consortium name="Pathogen Informatics"/>
        </authorList>
    </citation>
    <scope>NUCLEOTIDE SEQUENCE [LARGE SCALE GENOMIC DNA]</scope>
    <source>
        <strain>Denwood</strain>
        <strain evidence="2">Zambia</strain>
    </source>
</reference>
<sequence>MRALTWNPEGKRKKGSPENTLRREIEADMKEMDNNWKGMERIGWNRVGWRMLVSGLCTFTKSNRRK</sequence>
<accession>A0A183NIN1</accession>
<organism evidence="1 2">
    <name type="scientific">Schistosoma mattheei</name>
    <dbReference type="NCBI Taxonomy" id="31246"/>
    <lineage>
        <taxon>Eukaryota</taxon>
        <taxon>Metazoa</taxon>
        <taxon>Spiralia</taxon>
        <taxon>Lophotrochozoa</taxon>
        <taxon>Platyhelminthes</taxon>
        <taxon>Trematoda</taxon>
        <taxon>Digenea</taxon>
        <taxon>Strigeidida</taxon>
        <taxon>Schistosomatoidea</taxon>
        <taxon>Schistosomatidae</taxon>
        <taxon>Schistosoma</taxon>
    </lineage>
</organism>